<sequence length="310" mass="36291">MSDTEDHTPPPWGRLPVEQYFIINWNHSSTETPDQQRKRLVAEFLDLESFPHAWTGDWETLPKGVAVPREPTTEEVDTILRPYRSDLLRWHAMTMFYDDTSPALLRTHYSADEGERGRHAELMAEWRDSFDSEDWWAVLDNEDLFNFGSEWRRVYHILPEIAGPLVLNVDDRWRIPRAAQNVDEFRPSFKTRLDEVKEKDPKAWREDRDAIIDSCAIGLQNYVTRTYIILADEEAFRSGWLRVLYLDGFRNIVREVRSDPVLDDISSMIGTWMETNGFPQGSTVGEKYRASAELGRELYQFTEEDLADPN</sequence>
<dbReference type="AlphaFoldDB" id="A0A9W9S678"/>
<proteinExistence type="predicted"/>
<evidence type="ECO:0000313" key="2">
    <source>
        <dbReference type="Proteomes" id="UP001147752"/>
    </source>
</evidence>
<organism evidence="1 2">
    <name type="scientific">Penicillium concentricum</name>
    <dbReference type="NCBI Taxonomy" id="293559"/>
    <lineage>
        <taxon>Eukaryota</taxon>
        <taxon>Fungi</taxon>
        <taxon>Dikarya</taxon>
        <taxon>Ascomycota</taxon>
        <taxon>Pezizomycotina</taxon>
        <taxon>Eurotiomycetes</taxon>
        <taxon>Eurotiomycetidae</taxon>
        <taxon>Eurotiales</taxon>
        <taxon>Aspergillaceae</taxon>
        <taxon>Penicillium</taxon>
    </lineage>
</organism>
<dbReference type="Proteomes" id="UP001147752">
    <property type="component" value="Unassembled WGS sequence"/>
</dbReference>
<dbReference type="EMBL" id="JAPZBT010000002">
    <property type="protein sequence ID" value="KAJ5372783.1"/>
    <property type="molecule type" value="Genomic_DNA"/>
</dbReference>
<dbReference type="OrthoDB" id="4364812at2759"/>
<gene>
    <name evidence="1" type="ORF">N7517_004789</name>
</gene>
<keyword evidence="2" id="KW-1185">Reference proteome</keyword>
<reference evidence="1" key="2">
    <citation type="journal article" date="2023" name="IMA Fungus">
        <title>Comparative genomic study of the Penicillium genus elucidates a diverse pangenome and 15 lateral gene transfer events.</title>
        <authorList>
            <person name="Petersen C."/>
            <person name="Sorensen T."/>
            <person name="Nielsen M.R."/>
            <person name="Sondergaard T.E."/>
            <person name="Sorensen J.L."/>
            <person name="Fitzpatrick D.A."/>
            <person name="Frisvad J.C."/>
            <person name="Nielsen K.L."/>
        </authorList>
    </citation>
    <scope>NUCLEOTIDE SEQUENCE</scope>
    <source>
        <strain evidence="1">IBT 3081</strain>
    </source>
</reference>
<accession>A0A9W9S678</accession>
<evidence type="ECO:0000313" key="1">
    <source>
        <dbReference type="EMBL" id="KAJ5372783.1"/>
    </source>
</evidence>
<dbReference type="GeneID" id="81461702"/>
<dbReference type="RefSeq" id="XP_056578769.1">
    <property type="nucleotide sequence ID" value="XM_056722519.1"/>
</dbReference>
<name>A0A9W9S678_9EURO</name>
<reference evidence="1" key="1">
    <citation type="submission" date="2022-12" db="EMBL/GenBank/DDBJ databases">
        <authorList>
            <person name="Petersen C."/>
        </authorList>
    </citation>
    <scope>NUCLEOTIDE SEQUENCE</scope>
    <source>
        <strain evidence="1">IBT 3081</strain>
    </source>
</reference>
<protein>
    <submittedName>
        <fullName evidence="1">Uncharacterized protein</fullName>
    </submittedName>
</protein>
<comment type="caution">
    <text evidence="1">The sequence shown here is derived from an EMBL/GenBank/DDBJ whole genome shotgun (WGS) entry which is preliminary data.</text>
</comment>